<feature type="transmembrane region" description="Helical" evidence="6">
    <location>
        <begin position="167"/>
        <end position="185"/>
    </location>
</feature>
<dbReference type="InterPro" id="IPR036259">
    <property type="entry name" value="MFS_trans_sf"/>
</dbReference>
<dbReference type="PANTHER" id="PTHR23519">
    <property type="entry name" value="AUTOPHAGY-RELATED PROTEIN 22"/>
    <property type="match status" value="1"/>
</dbReference>
<keyword evidence="2" id="KW-0813">Transport</keyword>
<dbReference type="Pfam" id="PF11700">
    <property type="entry name" value="ATG22"/>
    <property type="match status" value="1"/>
</dbReference>
<feature type="transmembrane region" description="Helical" evidence="6">
    <location>
        <begin position="197"/>
        <end position="217"/>
    </location>
</feature>
<feature type="transmembrane region" description="Helical" evidence="6">
    <location>
        <begin position="318"/>
        <end position="336"/>
    </location>
</feature>
<evidence type="ECO:0000256" key="3">
    <source>
        <dbReference type="ARBA" id="ARBA00022692"/>
    </source>
</evidence>
<evidence type="ECO:0000256" key="4">
    <source>
        <dbReference type="ARBA" id="ARBA00022989"/>
    </source>
</evidence>
<reference evidence="7" key="1">
    <citation type="submission" date="2020-05" db="EMBL/GenBank/DDBJ databases">
        <authorList>
            <person name="Chiriac C."/>
            <person name="Salcher M."/>
            <person name="Ghai R."/>
            <person name="Kavagutti S V."/>
        </authorList>
    </citation>
    <scope>NUCLEOTIDE SEQUENCE</scope>
</reference>
<evidence type="ECO:0000256" key="1">
    <source>
        <dbReference type="ARBA" id="ARBA00004127"/>
    </source>
</evidence>
<feature type="transmembrane region" description="Helical" evidence="6">
    <location>
        <begin position="287"/>
        <end position="306"/>
    </location>
</feature>
<feature type="transmembrane region" description="Helical" evidence="6">
    <location>
        <begin position="101"/>
        <end position="120"/>
    </location>
</feature>
<keyword evidence="3 6" id="KW-0812">Transmembrane</keyword>
<dbReference type="SUPFAM" id="SSF103473">
    <property type="entry name" value="MFS general substrate transporter"/>
    <property type="match status" value="1"/>
</dbReference>
<feature type="transmembrane region" description="Helical" evidence="6">
    <location>
        <begin position="69"/>
        <end position="89"/>
    </location>
</feature>
<proteinExistence type="predicted"/>
<organism evidence="7">
    <name type="scientific">freshwater metagenome</name>
    <dbReference type="NCBI Taxonomy" id="449393"/>
    <lineage>
        <taxon>unclassified sequences</taxon>
        <taxon>metagenomes</taxon>
        <taxon>ecological metagenomes</taxon>
    </lineage>
</organism>
<feature type="transmembrane region" description="Helical" evidence="6">
    <location>
        <begin position="253"/>
        <end position="275"/>
    </location>
</feature>
<dbReference type="EMBL" id="CAFBMQ010000178">
    <property type="protein sequence ID" value="CAB4916332.1"/>
    <property type="molecule type" value="Genomic_DNA"/>
</dbReference>
<dbReference type="InterPro" id="IPR024671">
    <property type="entry name" value="Atg22-like"/>
</dbReference>
<protein>
    <submittedName>
        <fullName evidence="7">Unannotated protein</fullName>
    </submittedName>
</protein>
<dbReference type="Gene3D" id="1.20.1250.20">
    <property type="entry name" value="MFS general substrate transporter like domains"/>
    <property type="match status" value="1"/>
</dbReference>
<evidence type="ECO:0000256" key="6">
    <source>
        <dbReference type="SAM" id="Phobius"/>
    </source>
</evidence>
<dbReference type="GO" id="GO:0012505">
    <property type="term" value="C:endomembrane system"/>
    <property type="evidence" value="ECO:0007669"/>
    <property type="project" value="UniProtKB-SubCell"/>
</dbReference>
<evidence type="ECO:0000256" key="2">
    <source>
        <dbReference type="ARBA" id="ARBA00022448"/>
    </source>
</evidence>
<evidence type="ECO:0000313" key="7">
    <source>
        <dbReference type="EMBL" id="CAB4916332.1"/>
    </source>
</evidence>
<evidence type="ECO:0000256" key="5">
    <source>
        <dbReference type="ARBA" id="ARBA00023136"/>
    </source>
</evidence>
<comment type="subcellular location">
    <subcellularLocation>
        <location evidence="1">Endomembrane system</location>
        <topology evidence="1">Multi-pass membrane protein</topology>
    </subcellularLocation>
</comment>
<feature type="transmembrane region" description="Helical" evidence="6">
    <location>
        <begin position="27"/>
        <end position="49"/>
    </location>
</feature>
<dbReference type="InterPro" id="IPR050495">
    <property type="entry name" value="ATG22/LtaA_families"/>
</dbReference>
<feature type="transmembrane region" description="Helical" evidence="6">
    <location>
        <begin position="126"/>
        <end position="146"/>
    </location>
</feature>
<keyword evidence="4 6" id="KW-1133">Transmembrane helix</keyword>
<gene>
    <name evidence="7" type="ORF">UFOPK3609_01165</name>
</gene>
<sequence length="445" mass="47353">MSAAQGTTSTPDRALRRERTGWYSYDWAMSVFNTSVTTVFLGPYLTSVARDAAGPDGKLGFLGIDPGSWFSFVLSFSVVVQVVVLPITGAVADRTGRRRELLAGFAFLGAASCTGLFFVADGRYVLGAGLFVLANISFGAATVVYYSWLPDLAGPDERDKVSSRGWAVGYVGGALLLAVHLGLFLSAESLGLTEGEAVRICLATAGLWWGAFTVFTVSRLRNRPVAVTEGRTGSGFRQLASTLKEMRAFPLTLWFLGAYLLFNDGVQTVISLSAVYATEELDLEQSVLTGAILMVQVVAIAGALGLGRVAARYGATRTVLGCLVAWTAVLVAAFFLQTGAVAQFYALAAVIGLVQGGTQALSRSLFSHLIPAGKEAEYYGFYEISDRGTSWLGPLAFGLTYQLTGSYRLAIISLVVFFVAGFVLLARLPMRRAVLAAGNTPPEKL</sequence>
<keyword evidence="5 6" id="KW-0472">Membrane</keyword>
<dbReference type="AlphaFoldDB" id="A0A6J7H9G5"/>
<feature type="transmembrane region" description="Helical" evidence="6">
    <location>
        <begin position="407"/>
        <end position="426"/>
    </location>
</feature>
<dbReference type="PANTHER" id="PTHR23519:SF1">
    <property type="entry name" value="AUTOPHAGY-RELATED PROTEIN 22"/>
    <property type="match status" value="1"/>
</dbReference>
<name>A0A6J7H9G5_9ZZZZ</name>
<accession>A0A6J7H9G5</accession>